<comment type="caution">
    <text evidence="5">The sequence shown here is derived from an EMBL/GenBank/DDBJ whole genome shotgun (WGS) entry which is preliminary data.</text>
</comment>
<dbReference type="InterPro" id="IPR005399">
    <property type="entry name" value="K_chnl_volt-dep_bsu_KCNAB-rel"/>
</dbReference>
<dbReference type="InterPro" id="IPR036812">
    <property type="entry name" value="NAD(P)_OxRdtase_dom_sf"/>
</dbReference>
<dbReference type="OrthoDB" id="1720422at2759"/>
<comment type="similarity">
    <text evidence="1">Belongs to the shaker potassium channel beta subunit family.</text>
</comment>
<dbReference type="PANTHER" id="PTHR43150">
    <property type="entry name" value="HYPERKINETIC, ISOFORM M"/>
    <property type="match status" value="1"/>
</dbReference>
<dbReference type="Gene3D" id="3.20.20.100">
    <property type="entry name" value="NADP-dependent oxidoreductase domain"/>
    <property type="match status" value="1"/>
</dbReference>
<organism evidence="5 6">
    <name type="scientific">Reticulomyxa filosa</name>
    <dbReference type="NCBI Taxonomy" id="46433"/>
    <lineage>
        <taxon>Eukaryota</taxon>
        <taxon>Sar</taxon>
        <taxon>Rhizaria</taxon>
        <taxon>Retaria</taxon>
        <taxon>Foraminifera</taxon>
        <taxon>Monothalamids</taxon>
        <taxon>Reticulomyxidae</taxon>
        <taxon>Reticulomyxa</taxon>
    </lineage>
</organism>
<evidence type="ECO:0000259" key="4">
    <source>
        <dbReference type="Pfam" id="PF00248"/>
    </source>
</evidence>
<dbReference type="Proteomes" id="UP000023152">
    <property type="component" value="Unassembled WGS sequence"/>
</dbReference>
<keyword evidence="5" id="KW-0406">Ion transport</keyword>
<reference evidence="5 6" key="1">
    <citation type="journal article" date="2013" name="Curr. Biol.">
        <title>The Genome of the Foraminiferan Reticulomyxa filosa.</title>
        <authorList>
            <person name="Glockner G."/>
            <person name="Hulsmann N."/>
            <person name="Schleicher M."/>
            <person name="Noegel A.A."/>
            <person name="Eichinger L."/>
            <person name="Gallinger C."/>
            <person name="Pawlowski J."/>
            <person name="Sierra R."/>
            <person name="Euteneuer U."/>
            <person name="Pillet L."/>
            <person name="Moustafa A."/>
            <person name="Platzer M."/>
            <person name="Groth M."/>
            <person name="Szafranski K."/>
            <person name="Schliwa M."/>
        </authorList>
    </citation>
    <scope>NUCLEOTIDE SEQUENCE [LARGE SCALE GENOMIC DNA]</scope>
</reference>
<evidence type="ECO:0000256" key="1">
    <source>
        <dbReference type="ARBA" id="ARBA00006515"/>
    </source>
</evidence>
<dbReference type="AlphaFoldDB" id="X6MUY8"/>
<dbReference type="GO" id="GO:0034220">
    <property type="term" value="P:monoatomic ion transmembrane transport"/>
    <property type="evidence" value="ECO:0007669"/>
    <property type="project" value="UniProtKB-KW"/>
</dbReference>
<evidence type="ECO:0000313" key="6">
    <source>
        <dbReference type="Proteomes" id="UP000023152"/>
    </source>
</evidence>
<evidence type="ECO:0000256" key="2">
    <source>
        <dbReference type="ARBA" id="ARBA00022857"/>
    </source>
</evidence>
<feature type="domain" description="NADP-dependent oxidoreductase" evidence="4">
    <location>
        <begin position="16"/>
        <end position="88"/>
    </location>
</feature>
<proteinExistence type="inferred from homology"/>
<dbReference type="SUPFAM" id="SSF51430">
    <property type="entry name" value="NAD(P)-linked oxidoreductase"/>
    <property type="match status" value="1"/>
</dbReference>
<protein>
    <submittedName>
        <fullName evidence="5">Voltage-dependent potassium channel, beta subunit</fullName>
    </submittedName>
</protein>
<keyword evidence="6" id="KW-1185">Reference proteome</keyword>
<evidence type="ECO:0000313" key="5">
    <source>
        <dbReference type="EMBL" id="ETO17813.1"/>
    </source>
</evidence>
<dbReference type="EMBL" id="ASPP01015948">
    <property type="protein sequence ID" value="ETO17813.1"/>
    <property type="molecule type" value="Genomic_DNA"/>
</dbReference>
<accession>X6MUY8</accession>
<sequence>MDNFEWLRKRFDSDKERQIRTIQQLQSFAKQKLDTSVTCLAIAWCLKNKNVSSVLLGATSQQQMIENLKSLDLARKMTKAHMIEIDDIVGNKPKLDSDWGRTLEKTLIQLIKNIAQNYTNYYFFFCKKSYLLYEINSKYSKLQRKLNA</sequence>
<keyword evidence="5" id="KW-0813">Transport</keyword>
<evidence type="ECO:0000256" key="3">
    <source>
        <dbReference type="ARBA" id="ARBA00023002"/>
    </source>
</evidence>
<dbReference type="InterPro" id="IPR023210">
    <property type="entry name" value="NADP_OxRdtase_dom"/>
</dbReference>
<keyword evidence="2" id="KW-0521">NADP</keyword>
<keyword evidence="3" id="KW-0560">Oxidoreductase</keyword>
<dbReference type="GO" id="GO:0016491">
    <property type="term" value="F:oxidoreductase activity"/>
    <property type="evidence" value="ECO:0007669"/>
    <property type="project" value="UniProtKB-KW"/>
</dbReference>
<dbReference type="PANTHER" id="PTHR43150:SF2">
    <property type="entry name" value="HYPERKINETIC, ISOFORM M"/>
    <property type="match status" value="1"/>
</dbReference>
<dbReference type="Pfam" id="PF00248">
    <property type="entry name" value="Aldo_ket_red"/>
    <property type="match status" value="1"/>
</dbReference>
<keyword evidence="5" id="KW-0407">Ion channel</keyword>
<name>X6MUY8_RETFI</name>
<gene>
    <name evidence="5" type="ORF">RFI_19498</name>
</gene>